<keyword evidence="5" id="KW-0665">Pyrimidine biosynthesis</keyword>
<dbReference type="GO" id="GO:0006207">
    <property type="term" value="P:'de novo' pyrimidine nucleobase biosynthetic process"/>
    <property type="evidence" value="ECO:0007669"/>
    <property type="project" value="InterPro"/>
</dbReference>
<dbReference type="NCBIfam" id="TIGR00670">
    <property type="entry name" value="asp_carb_tr"/>
    <property type="match status" value="1"/>
</dbReference>
<dbReference type="InterPro" id="IPR006130">
    <property type="entry name" value="Asp/Orn_carbamoylTrfase"/>
</dbReference>
<evidence type="ECO:0000259" key="9">
    <source>
        <dbReference type="Pfam" id="PF02729"/>
    </source>
</evidence>
<reference evidence="10" key="1">
    <citation type="journal article" date="2020" name="Nature">
        <title>Giant virus diversity and host interactions through global metagenomics.</title>
        <authorList>
            <person name="Schulz F."/>
            <person name="Roux S."/>
            <person name="Paez-Espino D."/>
            <person name="Jungbluth S."/>
            <person name="Walsh D.A."/>
            <person name="Denef V.J."/>
            <person name="McMahon K.D."/>
            <person name="Konstantinidis K.T."/>
            <person name="Eloe-Fadrosh E.A."/>
            <person name="Kyrpides N.C."/>
            <person name="Woyke T."/>
        </authorList>
    </citation>
    <scope>NUCLEOTIDE SEQUENCE</scope>
    <source>
        <strain evidence="10">GVMAG-S-ERX555943-30</strain>
    </source>
</reference>
<sequence length="316" mass="36516">MLSTRTLTIPYIKTLLRNTYLYKYVPAFETYSFILVNAFFEPSTRTSLSFESAAYQLGGKVISFNKDVSSVKKGESFEDTITTLSCYGDILVVRHPEKGSVQRADEVSCIPVINAGDGDGEHPTQAMLDLFTIYDHFKNIWKHHVITYLDETPQIQNYEPYNILLVGDILHSRTIHSLIHLLYRFPPVNIHVLPYSGCKPTDTTISLLTRSNNSPGQLLWDKDNIDWSIYDVVYVTRLQQERREDIQKADIIIDSIICDQMKEDAIIMHPLPRNQEIHTSVDTDHRCMYFEQMENGVYMRMSILKSILDSYIEEEI</sequence>
<name>A0A6C0AUK3_9ZZZZ</name>
<dbReference type="GO" id="GO:0004070">
    <property type="term" value="F:aspartate carbamoyltransferase activity"/>
    <property type="evidence" value="ECO:0007669"/>
    <property type="project" value="UniProtKB-EC"/>
</dbReference>
<evidence type="ECO:0000256" key="5">
    <source>
        <dbReference type="ARBA" id="ARBA00022975"/>
    </source>
</evidence>
<dbReference type="InterPro" id="IPR006131">
    <property type="entry name" value="Asp_carbamoyltransf_Asp/Orn-bd"/>
</dbReference>
<feature type="domain" description="Aspartate/ornithine carbamoyltransferase carbamoyl-P binding" evidence="9">
    <location>
        <begin position="3"/>
        <end position="134"/>
    </location>
</feature>
<dbReference type="PANTHER" id="PTHR45753:SF6">
    <property type="entry name" value="ASPARTATE CARBAMOYLTRANSFERASE"/>
    <property type="match status" value="1"/>
</dbReference>
<feature type="domain" description="Aspartate/ornithine carbamoyltransferase Asp/Orn-binding" evidence="8">
    <location>
        <begin position="162"/>
        <end position="306"/>
    </location>
</feature>
<comment type="catalytic activity">
    <reaction evidence="7">
        <text>carbamoyl phosphate + L-aspartate = N-carbamoyl-L-aspartate + phosphate + H(+)</text>
        <dbReference type="Rhea" id="RHEA:20013"/>
        <dbReference type="ChEBI" id="CHEBI:15378"/>
        <dbReference type="ChEBI" id="CHEBI:29991"/>
        <dbReference type="ChEBI" id="CHEBI:32814"/>
        <dbReference type="ChEBI" id="CHEBI:43474"/>
        <dbReference type="ChEBI" id="CHEBI:58228"/>
        <dbReference type="EC" id="2.1.3.2"/>
    </reaction>
</comment>
<dbReference type="Pfam" id="PF00185">
    <property type="entry name" value="OTCace"/>
    <property type="match status" value="1"/>
</dbReference>
<evidence type="ECO:0000259" key="8">
    <source>
        <dbReference type="Pfam" id="PF00185"/>
    </source>
</evidence>
<accession>A0A6C0AUK3</accession>
<dbReference type="Pfam" id="PF02729">
    <property type="entry name" value="OTCace_N"/>
    <property type="match status" value="1"/>
</dbReference>
<dbReference type="UniPathway" id="UPA00070">
    <property type="reaction ID" value="UER00116"/>
</dbReference>
<dbReference type="PRINTS" id="PR00101">
    <property type="entry name" value="ATCASE"/>
</dbReference>
<dbReference type="PANTHER" id="PTHR45753">
    <property type="entry name" value="ORNITHINE CARBAMOYLTRANSFERASE, MITOCHONDRIAL"/>
    <property type="match status" value="1"/>
</dbReference>
<dbReference type="EMBL" id="MN738758">
    <property type="protein sequence ID" value="QHS83494.1"/>
    <property type="molecule type" value="Genomic_DNA"/>
</dbReference>
<proteinExistence type="inferred from homology"/>
<dbReference type="PRINTS" id="PR00100">
    <property type="entry name" value="AOTCASE"/>
</dbReference>
<dbReference type="InterPro" id="IPR002082">
    <property type="entry name" value="Asp_carbamoyltransf"/>
</dbReference>
<dbReference type="InterPro" id="IPR036901">
    <property type="entry name" value="Asp/Orn_carbamoylTrfase_sf"/>
</dbReference>
<evidence type="ECO:0000256" key="2">
    <source>
        <dbReference type="ARBA" id="ARBA00008896"/>
    </source>
</evidence>
<dbReference type="SUPFAM" id="SSF53671">
    <property type="entry name" value="Aspartate/ornithine carbamoyltransferase"/>
    <property type="match status" value="1"/>
</dbReference>
<evidence type="ECO:0000256" key="1">
    <source>
        <dbReference type="ARBA" id="ARBA00004852"/>
    </source>
</evidence>
<keyword evidence="4" id="KW-0808">Transferase</keyword>
<protein>
    <recommendedName>
        <fullName evidence="3">aspartate carbamoyltransferase</fullName>
        <ecNumber evidence="3">2.1.3.2</ecNumber>
    </recommendedName>
</protein>
<evidence type="ECO:0000256" key="3">
    <source>
        <dbReference type="ARBA" id="ARBA00013008"/>
    </source>
</evidence>
<organism evidence="10">
    <name type="scientific">viral metagenome</name>
    <dbReference type="NCBI Taxonomy" id="1070528"/>
    <lineage>
        <taxon>unclassified sequences</taxon>
        <taxon>metagenomes</taxon>
        <taxon>organismal metagenomes</taxon>
    </lineage>
</organism>
<dbReference type="Gene3D" id="3.40.50.1370">
    <property type="entry name" value="Aspartate/ornithine carbamoyltransferase"/>
    <property type="match status" value="2"/>
</dbReference>
<evidence type="ECO:0000256" key="7">
    <source>
        <dbReference type="ARBA" id="ARBA00048859"/>
    </source>
</evidence>
<dbReference type="GO" id="GO:0016597">
    <property type="term" value="F:amino acid binding"/>
    <property type="evidence" value="ECO:0007669"/>
    <property type="project" value="InterPro"/>
</dbReference>
<evidence type="ECO:0000256" key="6">
    <source>
        <dbReference type="ARBA" id="ARBA00043884"/>
    </source>
</evidence>
<evidence type="ECO:0000313" key="10">
    <source>
        <dbReference type="EMBL" id="QHS83494.1"/>
    </source>
</evidence>
<comment type="similarity">
    <text evidence="2">Belongs to the aspartate/ornithine carbamoyltransferase superfamily. ATCase family.</text>
</comment>
<dbReference type="GO" id="GO:0044205">
    <property type="term" value="P:'de novo' UMP biosynthetic process"/>
    <property type="evidence" value="ECO:0007669"/>
    <property type="project" value="UniProtKB-UniPathway"/>
</dbReference>
<comment type="function">
    <text evidence="6">Catalyzes the condensation of carbamoyl phosphate and aspartate to form carbamoyl aspartate and inorganic phosphate, the committed step in the de novo pyrimidine nucleotide biosynthesis pathway.</text>
</comment>
<dbReference type="PROSITE" id="PS00097">
    <property type="entry name" value="CARBAMOYLTRANSFERASE"/>
    <property type="match status" value="1"/>
</dbReference>
<dbReference type="GO" id="GO:0006520">
    <property type="term" value="P:amino acid metabolic process"/>
    <property type="evidence" value="ECO:0007669"/>
    <property type="project" value="InterPro"/>
</dbReference>
<dbReference type="EC" id="2.1.3.2" evidence="3"/>
<dbReference type="InterPro" id="IPR006132">
    <property type="entry name" value="Asp/Orn_carbamoyltranf_P-bd"/>
</dbReference>
<evidence type="ECO:0000256" key="4">
    <source>
        <dbReference type="ARBA" id="ARBA00022679"/>
    </source>
</evidence>
<comment type="pathway">
    <text evidence="1">Pyrimidine metabolism; UMP biosynthesis via de novo pathway; (S)-dihydroorotate from bicarbonate: step 2/3.</text>
</comment>
<dbReference type="AlphaFoldDB" id="A0A6C0AUK3"/>